<evidence type="ECO:0000313" key="3">
    <source>
        <dbReference type="Proteomes" id="UP000216063"/>
    </source>
</evidence>
<keyword evidence="1" id="KW-0812">Transmembrane</keyword>
<name>A0A255DDU9_9MYCO</name>
<feature type="transmembrane region" description="Helical" evidence="1">
    <location>
        <begin position="87"/>
        <end position="108"/>
    </location>
</feature>
<gene>
    <name evidence="2" type="ORF">CG716_18300</name>
</gene>
<organism evidence="2 3">
    <name type="scientific">Mycolicibacterium sphagni</name>
    <dbReference type="NCBI Taxonomy" id="1786"/>
    <lineage>
        <taxon>Bacteria</taxon>
        <taxon>Bacillati</taxon>
        <taxon>Actinomycetota</taxon>
        <taxon>Actinomycetes</taxon>
        <taxon>Mycobacteriales</taxon>
        <taxon>Mycobacteriaceae</taxon>
        <taxon>Mycolicibacterium</taxon>
    </lineage>
</organism>
<evidence type="ECO:0008006" key="4">
    <source>
        <dbReference type="Google" id="ProtNLM"/>
    </source>
</evidence>
<dbReference type="InterPro" id="IPR021401">
    <property type="entry name" value="DUF3040"/>
</dbReference>
<sequence>MPRSRQGRGVRRNRLRSTTMALSHHERRALELIAVEMSEQDPQLALSLARDGWIPRRKWQRMAAAAMFVTGMAMQACAIFVPPSITGGILAVSVLGYVVMFYAALLWCKAPQRHPRRPRYRRGGAGPRS</sequence>
<keyword evidence="3" id="KW-1185">Reference proteome</keyword>
<dbReference type="AlphaFoldDB" id="A0A255DDU9"/>
<dbReference type="Pfam" id="PF11239">
    <property type="entry name" value="DUF3040"/>
    <property type="match status" value="1"/>
</dbReference>
<proteinExistence type="predicted"/>
<comment type="caution">
    <text evidence="2">The sequence shown here is derived from an EMBL/GenBank/DDBJ whole genome shotgun (WGS) entry which is preliminary data.</text>
</comment>
<evidence type="ECO:0000256" key="1">
    <source>
        <dbReference type="SAM" id="Phobius"/>
    </source>
</evidence>
<evidence type="ECO:0000313" key="2">
    <source>
        <dbReference type="EMBL" id="OYN77484.1"/>
    </source>
</evidence>
<protein>
    <recommendedName>
        <fullName evidence="4">DUF3040 domain-containing protein</fullName>
    </recommendedName>
</protein>
<keyword evidence="1" id="KW-0472">Membrane</keyword>
<dbReference type="EMBL" id="NOZR01000016">
    <property type="protein sequence ID" value="OYN77484.1"/>
    <property type="molecule type" value="Genomic_DNA"/>
</dbReference>
<dbReference type="Proteomes" id="UP000216063">
    <property type="component" value="Unassembled WGS sequence"/>
</dbReference>
<accession>A0A255DDU9</accession>
<keyword evidence="1" id="KW-1133">Transmembrane helix</keyword>
<reference evidence="2 3" key="1">
    <citation type="submission" date="2017-07" db="EMBL/GenBank/DDBJ databases">
        <title>The new phylogeny of genus Mycobacterium.</title>
        <authorList>
            <person name="Tortoli E."/>
            <person name="Trovato A."/>
            <person name="Cirillo D.M."/>
        </authorList>
    </citation>
    <scope>NUCLEOTIDE SEQUENCE [LARGE SCALE GENOMIC DNA]</scope>
    <source>
        <strain evidence="2 3">ATCC 33027</strain>
    </source>
</reference>
<feature type="transmembrane region" description="Helical" evidence="1">
    <location>
        <begin position="62"/>
        <end position="81"/>
    </location>
</feature>